<dbReference type="InterPro" id="IPR049812">
    <property type="entry name" value="DpdG-like"/>
</dbReference>
<sequence length="298" mass="33228">MSLLNITNDGLPNILAQLHATVLRASKPIPRDELLETVAPSAVVGDGGKMARQTLNRWTQLGLFNEVNGEIDVTKRPEGRLSNPHQMMAFTRRTACAHVVARENNPEFWASEGALAADLTRGLAWMLAQDIYRTAFGKFEEQESRQIRDQDRRLFVNSTRRSGLQFWARFLGFSKEAYADIDPTVAVRDVLPEILDEGEEMDAPQFVERLAGLLPVLDGGEWRQEVLDVVDSNELSRLRHDQLSTALSRAILNLRQSGELLLHVRSDLGAAITPTGVNGARNDLTFHWIARPKAGAAR</sequence>
<accession>A0ABX5KZ12</accession>
<dbReference type="RefSeq" id="WP_116609456.1">
    <property type="nucleotide sequence ID" value="NZ_QEOB01000001.1"/>
</dbReference>
<organism evidence="1 2">
    <name type="scientific">Paraburkholderia unamae</name>
    <dbReference type="NCBI Taxonomy" id="219649"/>
    <lineage>
        <taxon>Bacteria</taxon>
        <taxon>Pseudomonadati</taxon>
        <taxon>Pseudomonadota</taxon>
        <taxon>Betaproteobacteria</taxon>
        <taxon>Burkholderiales</taxon>
        <taxon>Burkholderiaceae</taxon>
        <taxon>Paraburkholderia</taxon>
    </lineage>
</organism>
<evidence type="ECO:0000313" key="2">
    <source>
        <dbReference type="Proteomes" id="UP000245712"/>
    </source>
</evidence>
<dbReference type="Proteomes" id="UP000245712">
    <property type="component" value="Unassembled WGS sequence"/>
</dbReference>
<keyword evidence="2" id="KW-1185">Reference proteome</keyword>
<reference evidence="1 2" key="1">
    <citation type="submission" date="2018-05" db="EMBL/GenBank/DDBJ databases">
        <title>Genomic Encyclopedia of Type Strains, Phase IV (KMG-V): Genome sequencing to study the core and pangenomes of soil and plant-associated prokaryotes.</title>
        <authorList>
            <person name="Whitman W."/>
        </authorList>
    </citation>
    <scope>NUCLEOTIDE SEQUENCE [LARGE SCALE GENOMIC DNA]</scope>
    <source>
        <strain evidence="1 2">SCZa-39</strain>
    </source>
</reference>
<dbReference type="EMBL" id="QEOB01000001">
    <property type="protein sequence ID" value="PVX97690.1"/>
    <property type="molecule type" value="Genomic_DNA"/>
</dbReference>
<gene>
    <name evidence="1" type="ORF">C7402_101404</name>
</gene>
<evidence type="ECO:0000313" key="1">
    <source>
        <dbReference type="EMBL" id="PVX97690.1"/>
    </source>
</evidence>
<proteinExistence type="predicted"/>
<dbReference type="NCBIfam" id="NF041064">
    <property type="entry name" value="DpdG"/>
    <property type="match status" value="1"/>
</dbReference>
<protein>
    <submittedName>
        <fullName evidence="1">Uncharacterized protein</fullName>
    </submittedName>
</protein>
<comment type="caution">
    <text evidence="1">The sequence shown here is derived from an EMBL/GenBank/DDBJ whole genome shotgun (WGS) entry which is preliminary data.</text>
</comment>
<name>A0ABX5KZ12_9BURK</name>